<evidence type="ECO:0000313" key="2">
    <source>
        <dbReference type="Proteomes" id="UP000648801"/>
    </source>
</evidence>
<dbReference type="Proteomes" id="UP000648801">
    <property type="component" value="Unassembled WGS sequence"/>
</dbReference>
<evidence type="ECO:0000313" key="1">
    <source>
        <dbReference type="EMBL" id="GGA67190.1"/>
    </source>
</evidence>
<reference evidence="1" key="2">
    <citation type="submission" date="2020-09" db="EMBL/GenBank/DDBJ databases">
        <authorList>
            <person name="Sun Q."/>
            <person name="Zhou Y."/>
        </authorList>
    </citation>
    <scope>NUCLEOTIDE SEQUENCE</scope>
    <source>
        <strain evidence="1">CGMCC 1.15447</strain>
    </source>
</reference>
<keyword evidence="2" id="KW-1185">Reference proteome</keyword>
<dbReference type="AlphaFoldDB" id="A0A916W5F6"/>
<reference evidence="1" key="1">
    <citation type="journal article" date="2014" name="Int. J. Syst. Evol. Microbiol.">
        <title>Complete genome sequence of Corynebacterium casei LMG S-19264T (=DSM 44701T), isolated from a smear-ripened cheese.</title>
        <authorList>
            <consortium name="US DOE Joint Genome Institute (JGI-PGF)"/>
            <person name="Walter F."/>
            <person name="Albersmeier A."/>
            <person name="Kalinowski J."/>
            <person name="Ruckert C."/>
        </authorList>
    </citation>
    <scope>NUCLEOTIDE SEQUENCE</scope>
    <source>
        <strain evidence="1">CGMCC 1.15447</strain>
    </source>
</reference>
<proteinExistence type="predicted"/>
<dbReference type="EMBL" id="BMJB01000001">
    <property type="protein sequence ID" value="GGA67190.1"/>
    <property type="molecule type" value="Genomic_DNA"/>
</dbReference>
<organism evidence="1 2">
    <name type="scientific">Edaphobacter acidisoli</name>
    <dbReference type="NCBI Taxonomy" id="2040573"/>
    <lineage>
        <taxon>Bacteria</taxon>
        <taxon>Pseudomonadati</taxon>
        <taxon>Acidobacteriota</taxon>
        <taxon>Terriglobia</taxon>
        <taxon>Terriglobales</taxon>
        <taxon>Acidobacteriaceae</taxon>
        <taxon>Edaphobacter</taxon>
    </lineage>
</organism>
<comment type="caution">
    <text evidence="1">The sequence shown here is derived from an EMBL/GenBank/DDBJ whole genome shotgun (WGS) entry which is preliminary data.</text>
</comment>
<accession>A0A916W5F6</accession>
<name>A0A916W5F6_9BACT</name>
<sequence length="63" mass="6971">MKHFNPTVNPFNGVDDYDAIAVIQRPLGINTKELTPENAPTTFGFSNPKSTPNTITLYLFSIT</sequence>
<gene>
    <name evidence="1" type="ORF">GCM10011507_18410</name>
</gene>
<protein>
    <submittedName>
        <fullName evidence="1">Uncharacterized protein</fullName>
    </submittedName>
</protein>